<evidence type="ECO:0000313" key="2">
    <source>
        <dbReference type="EMBL" id="MBO2456070.1"/>
    </source>
</evidence>
<comment type="caution">
    <text evidence="2">The sequence shown here is derived from an EMBL/GenBank/DDBJ whole genome shotgun (WGS) entry which is preliminary data.</text>
</comment>
<keyword evidence="3" id="KW-1185">Reference proteome</keyword>
<dbReference type="RefSeq" id="WP_208235672.1">
    <property type="nucleotide sequence ID" value="NZ_JAGEPF010000001.1"/>
</dbReference>
<dbReference type="InterPro" id="IPR016181">
    <property type="entry name" value="Acyl_CoA_acyltransferase"/>
</dbReference>
<accession>A0ABS3RJ11</accession>
<protein>
    <submittedName>
        <fullName evidence="2">GNAT family N-acetyltransferase</fullName>
    </submittedName>
</protein>
<name>A0ABS3RJ11_9ACTN</name>
<evidence type="ECO:0000313" key="3">
    <source>
        <dbReference type="Proteomes" id="UP000680206"/>
    </source>
</evidence>
<sequence>MPPELVRPTTAVQASFVAAMAEFRDEGRGGPGDRSQIGRDLRDPGLGELADPGVFAAYVARVNADALPESPRPRGFVPSTTFWLVDGDEYLGRIQVRHRLTAWLRDVGGHIGYDVRESARRRGHASLMLREVLPHAHRLGVDPALVTCEETNIGSRKVIEGAGGVLEDVRDGKRRYWLPTA</sequence>
<dbReference type="SUPFAM" id="SSF55729">
    <property type="entry name" value="Acyl-CoA N-acyltransferases (Nat)"/>
    <property type="match status" value="1"/>
</dbReference>
<proteinExistence type="predicted"/>
<organism evidence="2 3">
    <name type="scientific">Actinomadura violacea</name>
    <dbReference type="NCBI Taxonomy" id="2819934"/>
    <lineage>
        <taxon>Bacteria</taxon>
        <taxon>Bacillati</taxon>
        <taxon>Actinomycetota</taxon>
        <taxon>Actinomycetes</taxon>
        <taxon>Streptosporangiales</taxon>
        <taxon>Thermomonosporaceae</taxon>
        <taxon>Actinomadura</taxon>
    </lineage>
</organism>
<dbReference type="Pfam" id="PF13302">
    <property type="entry name" value="Acetyltransf_3"/>
    <property type="match status" value="1"/>
</dbReference>
<dbReference type="PANTHER" id="PTHR39173:SF1">
    <property type="entry name" value="ACETYLTRANSFERASE"/>
    <property type="match status" value="1"/>
</dbReference>
<dbReference type="EMBL" id="JAGEPF010000001">
    <property type="protein sequence ID" value="MBO2456070.1"/>
    <property type="molecule type" value="Genomic_DNA"/>
</dbReference>
<reference evidence="2 3" key="1">
    <citation type="submission" date="2021-03" db="EMBL/GenBank/DDBJ databases">
        <title>Actinomadura violae sp. nov., isolated from lichen in Thailand.</title>
        <authorList>
            <person name="Kanchanasin P."/>
            <person name="Saeng-In P."/>
            <person name="Phongsopitanun W."/>
            <person name="Yuki M."/>
            <person name="Kudo T."/>
            <person name="Ohkuma M."/>
            <person name="Tanasupawat S."/>
        </authorList>
    </citation>
    <scope>NUCLEOTIDE SEQUENCE [LARGE SCALE GENOMIC DNA]</scope>
    <source>
        <strain evidence="2 3">LCR2-06</strain>
    </source>
</reference>
<dbReference type="InterPro" id="IPR000182">
    <property type="entry name" value="GNAT_dom"/>
</dbReference>
<dbReference type="Proteomes" id="UP000680206">
    <property type="component" value="Unassembled WGS sequence"/>
</dbReference>
<feature type="domain" description="N-acetyltransferase" evidence="1">
    <location>
        <begin position="83"/>
        <end position="163"/>
    </location>
</feature>
<dbReference type="PANTHER" id="PTHR39173">
    <property type="entry name" value="ACETYLTRANSFERASE"/>
    <property type="match status" value="1"/>
</dbReference>
<gene>
    <name evidence="2" type="ORF">J4709_00535</name>
</gene>
<dbReference type="Gene3D" id="3.40.630.30">
    <property type="match status" value="1"/>
</dbReference>
<evidence type="ECO:0000259" key="1">
    <source>
        <dbReference type="Pfam" id="PF13302"/>
    </source>
</evidence>